<evidence type="ECO:0000313" key="2">
    <source>
        <dbReference type="EMBL" id="CAJ50372.1"/>
    </source>
</evidence>
<dbReference type="Pfam" id="PF05437">
    <property type="entry name" value="AzlD"/>
    <property type="match status" value="1"/>
</dbReference>
<keyword evidence="1" id="KW-1133">Transmembrane helix</keyword>
<dbReference type="STRING" id="360910.BAV2761"/>
<feature type="transmembrane region" description="Helical" evidence="1">
    <location>
        <begin position="6"/>
        <end position="30"/>
    </location>
</feature>
<sequence>MSEREIYVYSAILLLTLCSVLTRAGFMVFGDYLPLPDSVRRALRYAPVAALTAIVVPDFLPWKESLGPVFDYKLVAGLFGIIVFLRTRSAVLVIVSGMLALWGLRWLAA</sequence>
<dbReference type="AlphaFoldDB" id="Q2KW31"/>
<dbReference type="eggNOG" id="COG4392">
    <property type="taxonomic scope" value="Bacteria"/>
</dbReference>
<dbReference type="InterPro" id="IPR008407">
    <property type="entry name" value="Brnchd-chn_aa_trnsp_AzlD"/>
</dbReference>
<dbReference type="RefSeq" id="WP_012418403.1">
    <property type="nucleotide sequence ID" value="NC_010645.1"/>
</dbReference>
<protein>
    <submittedName>
        <fullName evidence="2">Membrane protein</fullName>
    </submittedName>
</protein>
<gene>
    <name evidence="2" type="ordered locus">BAV2761</name>
</gene>
<evidence type="ECO:0000256" key="1">
    <source>
        <dbReference type="SAM" id="Phobius"/>
    </source>
</evidence>
<dbReference type="KEGG" id="bav:BAV2761"/>
<feature type="transmembrane region" description="Helical" evidence="1">
    <location>
        <begin position="74"/>
        <end position="104"/>
    </location>
</feature>
<keyword evidence="1" id="KW-0472">Membrane</keyword>
<dbReference type="Proteomes" id="UP000001977">
    <property type="component" value="Chromosome"/>
</dbReference>
<keyword evidence="1" id="KW-0812">Transmembrane</keyword>
<dbReference type="OrthoDB" id="8638405at2"/>
<dbReference type="EMBL" id="AM167904">
    <property type="protein sequence ID" value="CAJ50372.1"/>
    <property type="molecule type" value="Genomic_DNA"/>
</dbReference>
<keyword evidence="3" id="KW-1185">Reference proteome</keyword>
<accession>Q2KW31</accession>
<organism evidence="2 3">
    <name type="scientific">Bordetella avium (strain 197N)</name>
    <dbReference type="NCBI Taxonomy" id="360910"/>
    <lineage>
        <taxon>Bacteria</taxon>
        <taxon>Pseudomonadati</taxon>
        <taxon>Pseudomonadota</taxon>
        <taxon>Betaproteobacteria</taxon>
        <taxon>Burkholderiales</taxon>
        <taxon>Alcaligenaceae</taxon>
        <taxon>Bordetella</taxon>
    </lineage>
</organism>
<dbReference type="HOGENOM" id="CLU_157896_1_2_4"/>
<evidence type="ECO:0000313" key="3">
    <source>
        <dbReference type="Proteomes" id="UP000001977"/>
    </source>
</evidence>
<proteinExistence type="predicted"/>
<name>Q2KW31_BORA1</name>
<reference evidence="2 3" key="1">
    <citation type="journal article" date="2006" name="J. Bacteriol.">
        <title>Comparison of the genome sequence of the poultry pathogen Bordetella avium with those of B. bronchiseptica, B. pertussis, and B. parapertussis reveals extensive diversity in surface structures associated with host interaction.</title>
        <authorList>
            <person name="Sebaihia M."/>
            <person name="Preston A."/>
            <person name="Maskell D.J."/>
            <person name="Kuzmiak H."/>
            <person name="Connell T.D."/>
            <person name="King N.D."/>
            <person name="Orndorff P.E."/>
            <person name="Miyamoto D.M."/>
            <person name="Thomson N.R."/>
            <person name="Harris D."/>
            <person name="Goble A."/>
            <person name="Lord A."/>
            <person name="Murphy L."/>
            <person name="Quail M.A."/>
            <person name="Rutter S."/>
            <person name="Squares R."/>
            <person name="Squares S."/>
            <person name="Woodward J."/>
            <person name="Parkhill J."/>
            <person name="Temple L.M."/>
        </authorList>
    </citation>
    <scope>NUCLEOTIDE SEQUENCE [LARGE SCALE GENOMIC DNA]</scope>
    <source>
        <strain evidence="2 3">197N</strain>
    </source>
</reference>
<dbReference type="GeneID" id="92933992"/>